<keyword evidence="1 3" id="KW-0853">WD repeat</keyword>
<sequence>MYERAHAFGHPSFVSCVAINECFVVTGAADSYVRVWALATGALKATLGPHQDHVTGVAITASRLVSCSRDHAARVWSLDQDAFPLRTVLEGHTGYIINVCMNNHYVVTASSDCTARVWAGSDGSLKATLKEHKKPVACACLSGSDIVTGSVDCTVRVWSNPHPPHDGMGRWSWRSRLTLEHPKTVLGVSASGDLLATGSDDYKVRVWSLLDGSFRWSLSSRGVYRTKDLSAMTFQGDTIIAKGAKGAVCIWVLQDGKAGRREASRMKPDPDHTFYVPKVPGQAVELESINQKCLASHRHYLVTGAGRTAVVWVTEPGQRRAASENLGVSLRFLLEEFGPAASSATGLADPTFREVMDAFWTGPRAKCCWDCDRQECPRDGKPGCSIADALVQTGAAGKATHFLSWTWSYRVSTMTTALRRWASKTCADPDQTFIWICFFVNNQYRILLEKSVVGSDDLGNVFSARLLRCGRALVLLDSFREPLYVRRVWCVYEIFQATCQRIPVEVILPDRAFDDLKDHLRHGRLDEITRSLTDISVEDASAWSQEDETNIKRQIRETTGYGRVNDAVQGFLSSWMVDSFRAILEQAAEDDPPPTRRAEEGTRPWRPAGGRPSGTCSCSSATAGSASRRRTRSSAAGPSCSRRGTWRSRGSRLRWPGTPPPARARWRCAPGRRPPTPRRPPTAAGARPPRRGRPRRGGPRRGGPRRRARAAARAPRAGRTPRAGGCRRTGGRMPRTRGAPRFMSGFRRTGGCRAPAAGALPGRSPAAYIVTSRAAEVCRDLSPLGTTATSTGYTWEPGFCERCGGPTCSRALSENKSNSWRTASSCRV</sequence>
<accession>A0ABN9X4S4</accession>
<protein>
    <recommendedName>
        <fullName evidence="7">Vegetative incompatibility protein HET-E-1</fullName>
    </recommendedName>
</protein>
<keyword evidence="2" id="KW-0677">Repeat</keyword>
<dbReference type="EMBL" id="CAUYUJ010019796">
    <property type="protein sequence ID" value="CAK0893728.1"/>
    <property type="molecule type" value="Genomic_DNA"/>
</dbReference>
<feature type="compositionally biased region" description="Low complexity" evidence="4">
    <location>
        <begin position="633"/>
        <end position="643"/>
    </location>
</feature>
<dbReference type="PANTHER" id="PTHR19848:SF8">
    <property type="entry name" value="F-BOX AND WD REPEAT DOMAIN CONTAINING 7"/>
    <property type="match status" value="1"/>
</dbReference>
<dbReference type="PRINTS" id="PR00320">
    <property type="entry name" value="GPROTEINBRPT"/>
</dbReference>
<organism evidence="5 6">
    <name type="scientific">Prorocentrum cordatum</name>
    <dbReference type="NCBI Taxonomy" id="2364126"/>
    <lineage>
        <taxon>Eukaryota</taxon>
        <taxon>Sar</taxon>
        <taxon>Alveolata</taxon>
        <taxon>Dinophyceae</taxon>
        <taxon>Prorocentrales</taxon>
        <taxon>Prorocentraceae</taxon>
        <taxon>Prorocentrum</taxon>
    </lineage>
</organism>
<dbReference type="Proteomes" id="UP001189429">
    <property type="component" value="Unassembled WGS sequence"/>
</dbReference>
<dbReference type="InterPro" id="IPR015943">
    <property type="entry name" value="WD40/YVTN_repeat-like_dom_sf"/>
</dbReference>
<evidence type="ECO:0000256" key="3">
    <source>
        <dbReference type="PROSITE-ProRule" id="PRU00221"/>
    </source>
</evidence>
<dbReference type="Pfam" id="PF00400">
    <property type="entry name" value="WD40"/>
    <property type="match status" value="5"/>
</dbReference>
<dbReference type="Gene3D" id="2.130.10.10">
    <property type="entry name" value="YVTN repeat-like/Quinoprotein amine dehydrogenase"/>
    <property type="match status" value="2"/>
</dbReference>
<feature type="region of interest" description="Disordered" evidence="4">
    <location>
        <begin position="586"/>
        <end position="749"/>
    </location>
</feature>
<evidence type="ECO:0000256" key="2">
    <source>
        <dbReference type="ARBA" id="ARBA00022737"/>
    </source>
</evidence>
<dbReference type="InterPro" id="IPR020472">
    <property type="entry name" value="WD40_PAC1"/>
</dbReference>
<dbReference type="PANTHER" id="PTHR19848">
    <property type="entry name" value="WD40 REPEAT PROTEIN"/>
    <property type="match status" value="1"/>
</dbReference>
<feature type="compositionally biased region" description="Basic and acidic residues" evidence="4">
    <location>
        <begin position="593"/>
        <end position="603"/>
    </location>
</feature>
<evidence type="ECO:0008006" key="7">
    <source>
        <dbReference type="Google" id="ProtNLM"/>
    </source>
</evidence>
<evidence type="ECO:0000256" key="1">
    <source>
        <dbReference type="ARBA" id="ARBA00022574"/>
    </source>
</evidence>
<reference evidence="5" key="1">
    <citation type="submission" date="2023-10" db="EMBL/GenBank/DDBJ databases">
        <authorList>
            <person name="Chen Y."/>
            <person name="Shah S."/>
            <person name="Dougan E. K."/>
            <person name="Thang M."/>
            <person name="Chan C."/>
        </authorList>
    </citation>
    <scope>NUCLEOTIDE SEQUENCE [LARGE SCALE GENOMIC DNA]</scope>
</reference>
<dbReference type="PROSITE" id="PS51257">
    <property type="entry name" value="PROKAR_LIPOPROTEIN"/>
    <property type="match status" value="1"/>
</dbReference>
<feature type="compositionally biased region" description="Low complexity" evidence="4">
    <location>
        <begin position="711"/>
        <end position="741"/>
    </location>
</feature>
<dbReference type="InterPro" id="IPR001680">
    <property type="entry name" value="WD40_rpt"/>
</dbReference>
<dbReference type="PROSITE" id="PS50082">
    <property type="entry name" value="WD_REPEATS_2"/>
    <property type="match status" value="5"/>
</dbReference>
<evidence type="ECO:0000256" key="4">
    <source>
        <dbReference type="SAM" id="MobiDB-lite"/>
    </source>
</evidence>
<proteinExistence type="predicted"/>
<feature type="compositionally biased region" description="Basic residues" evidence="4">
    <location>
        <begin position="688"/>
        <end position="710"/>
    </location>
</feature>
<gene>
    <name evidence="5" type="ORF">PCOR1329_LOCUS72985</name>
</gene>
<name>A0ABN9X4S4_9DINO</name>
<comment type="caution">
    <text evidence="5">The sequence shown here is derived from an EMBL/GenBank/DDBJ whole genome shotgun (WGS) entry which is preliminary data.</text>
</comment>
<feature type="compositionally biased region" description="Low complexity" evidence="4">
    <location>
        <begin position="613"/>
        <end position="626"/>
    </location>
</feature>
<dbReference type="InterPro" id="IPR036322">
    <property type="entry name" value="WD40_repeat_dom_sf"/>
</dbReference>
<evidence type="ECO:0000313" key="6">
    <source>
        <dbReference type="Proteomes" id="UP001189429"/>
    </source>
</evidence>
<feature type="repeat" description="WD" evidence="3">
    <location>
        <begin position="47"/>
        <end position="79"/>
    </location>
</feature>
<keyword evidence="6" id="KW-1185">Reference proteome</keyword>
<evidence type="ECO:0000313" key="5">
    <source>
        <dbReference type="EMBL" id="CAK0893728.1"/>
    </source>
</evidence>
<dbReference type="SMART" id="SM00320">
    <property type="entry name" value="WD40"/>
    <property type="match status" value="5"/>
</dbReference>
<feature type="repeat" description="WD" evidence="3">
    <location>
        <begin position="7"/>
        <end position="46"/>
    </location>
</feature>
<feature type="repeat" description="WD" evidence="3">
    <location>
        <begin position="178"/>
        <end position="209"/>
    </location>
</feature>
<dbReference type="SUPFAM" id="SSF50978">
    <property type="entry name" value="WD40 repeat-like"/>
    <property type="match status" value="1"/>
</dbReference>
<feature type="repeat" description="WD" evidence="3">
    <location>
        <begin position="89"/>
        <end position="128"/>
    </location>
</feature>
<feature type="repeat" description="WD" evidence="3">
    <location>
        <begin position="129"/>
        <end position="159"/>
    </location>
</feature>